<accession>A0AB36DMU1</accession>
<name>A0AB36DMU1_MORCA</name>
<dbReference type="Pfam" id="PF07670">
    <property type="entry name" value="Gate"/>
    <property type="match status" value="1"/>
</dbReference>
<feature type="transmembrane region" description="Helical" evidence="1">
    <location>
        <begin position="410"/>
        <end position="437"/>
    </location>
</feature>
<organism evidence="3 4">
    <name type="scientific">Moraxella catarrhalis</name>
    <name type="common">Branhamella catarrhalis</name>
    <dbReference type="NCBI Taxonomy" id="480"/>
    <lineage>
        <taxon>Bacteria</taxon>
        <taxon>Pseudomonadati</taxon>
        <taxon>Pseudomonadota</taxon>
        <taxon>Gammaproteobacteria</taxon>
        <taxon>Moraxellales</taxon>
        <taxon>Moraxellaceae</taxon>
        <taxon>Moraxella</taxon>
    </lineage>
</organism>
<feature type="domain" description="Nucleoside transporter/FeoB GTPase Gate" evidence="2">
    <location>
        <begin position="124"/>
        <end position="224"/>
    </location>
</feature>
<keyword evidence="1" id="KW-0812">Transmembrane</keyword>
<protein>
    <submittedName>
        <fullName evidence="3">Histidine uptake transporter</fullName>
    </submittedName>
</protein>
<feature type="transmembrane region" description="Helical" evidence="1">
    <location>
        <begin position="84"/>
        <end position="102"/>
    </location>
</feature>
<feature type="transmembrane region" description="Helical" evidence="1">
    <location>
        <begin position="200"/>
        <end position="218"/>
    </location>
</feature>
<gene>
    <name evidence="3" type="ORF">AO370_1497</name>
</gene>
<feature type="transmembrane region" description="Helical" evidence="1">
    <location>
        <begin position="333"/>
        <end position="354"/>
    </location>
</feature>
<dbReference type="InterPro" id="IPR011642">
    <property type="entry name" value="Gate_dom"/>
</dbReference>
<feature type="transmembrane region" description="Helical" evidence="1">
    <location>
        <begin position="374"/>
        <end position="398"/>
    </location>
</feature>
<evidence type="ECO:0000313" key="4">
    <source>
        <dbReference type="Proteomes" id="UP000078295"/>
    </source>
</evidence>
<proteinExistence type="predicted"/>
<dbReference type="EMBL" id="LXHQ01000035">
    <property type="protein sequence ID" value="OAV24551.1"/>
    <property type="molecule type" value="Genomic_DNA"/>
</dbReference>
<dbReference type="Proteomes" id="UP000078295">
    <property type="component" value="Unassembled WGS sequence"/>
</dbReference>
<dbReference type="AlphaFoldDB" id="A0AB36DMU1"/>
<keyword evidence="1" id="KW-0472">Membrane</keyword>
<feature type="transmembrane region" description="Helical" evidence="1">
    <location>
        <begin position="301"/>
        <end position="321"/>
    </location>
</feature>
<comment type="caution">
    <text evidence="3">The sequence shown here is derived from an EMBL/GenBank/DDBJ whole genome shotgun (WGS) entry which is preliminary data.</text>
</comment>
<feature type="transmembrane region" description="Helical" evidence="1">
    <location>
        <begin position="230"/>
        <end position="249"/>
    </location>
</feature>
<evidence type="ECO:0000259" key="2">
    <source>
        <dbReference type="Pfam" id="PF07670"/>
    </source>
</evidence>
<feature type="transmembrane region" description="Helical" evidence="1">
    <location>
        <begin position="167"/>
        <end position="185"/>
    </location>
</feature>
<feature type="transmembrane region" description="Helical" evidence="1">
    <location>
        <begin position="122"/>
        <end position="146"/>
    </location>
</feature>
<keyword evidence="1" id="KW-1133">Transmembrane helix</keyword>
<feature type="transmembrane region" description="Helical" evidence="1">
    <location>
        <begin position="12"/>
        <end position="34"/>
    </location>
</feature>
<sequence length="438" mass="47516">MNDSSKVSDGRAILQMLVFSSIGVFMFFVPFDIAGKSTILFDHAASYLVKEQRTLSLTFLFLLMIYGVIKPIISGDFKRSVTDLLLSLFKLCGLILATLYLLDMLPDVVMQKDMMPFLFEKLALPVGIIVPIGALILACLVGFGLLEMVGVLMQPIMRPLFKTPGSSAIDAVASFVGSYSIGLLITNRVYLEGKYSAKEAMIIATGFSTVSAAFMVIVAKTLGLMDDWNLFFWSTLIITFAVTAITARLPPISLADDVSQHPESYQLEEGRLKTAFKTGMAVSKSANNIPKLLWSNIKDGLQMSAAIVPSIIAVGLFGLLLSKYTPVFDALGLLLYPFTWLLGFSEPMLAAKGISSGLAEMFLPALLLAETDLLTRYVAAVVCVSSVIFFSALIPCVLATKIPLSVAKMLVIWLQRAILSILLAGLFGRLAIVMGWLG</sequence>
<evidence type="ECO:0000313" key="3">
    <source>
        <dbReference type="EMBL" id="OAV24551.1"/>
    </source>
</evidence>
<reference evidence="3 4" key="1">
    <citation type="journal article" date="2016" name="Genome Biol. Evol.">
        <title>Comparative Genomic Analyses of the Moraxella catarrhalis Serosensitive and Seroresistant Lineages Demonstrate Their Independent Evolution.</title>
        <authorList>
            <person name="Earl J.P."/>
            <person name="de Vries S.P."/>
            <person name="Ahmed A."/>
            <person name="Powell E."/>
            <person name="Schultz M.P."/>
            <person name="Hermans P.W."/>
            <person name="Hill D.J."/>
            <person name="Zhou Z."/>
            <person name="Constantinidou C.I."/>
            <person name="Hu F.Z."/>
            <person name="Bootsma H.J."/>
            <person name="Ehrlich G.D."/>
        </authorList>
    </citation>
    <scope>NUCLEOTIDE SEQUENCE [LARGE SCALE GENOMIC DNA]</scope>
    <source>
        <strain evidence="3 4">F23</strain>
    </source>
</reference>
<feature type="transmembrane region" description="Helical" evidence="1">
    <location>
        <begin position="54"/>
        <end position="72"/>
    </location>
</feature>
<evidence type="ECO:0000256" key="1">
    <source>
        <dbReference type="SAM" id="Phobius"/>
    </source>
</evidence>